<feature type="non-terminal residue" evidence="1">
    <location>
        <position position="1"/>
    </location>
</feature>
<gene>
    <name evidence="1" type="ORF">GMARGA_LOCUS34991</name>
</gene>
<evidence type="ECO:0000313" key="2">
    <source>
        <dbReference type="Proteomes" id="UP000789901"/>
    </source>
</evidence>
<comment type="caution">
    <text evidence="1">The sequence shown here is derived from an EMBL/GenBank/DDBJ whole genome shotgun (WGS) entry which is preliminary data.</text>
</comment>
<keyword evidence="2" id="KW-1185">Reference proteome</keyword>
<sequence>RLCPVGTWAGRVGEGISQDFCSTLYTLRGALSDVIESEGIIGEKFAYDDLVKGFVDE</sequence>
<accession>A0ABN7WTR2</accession>
<name>A0ABN7WTR2_GIGMA</name>
<organism evidence="1 2">
    <name type="scientific">Gigaspora margarita</name>
    <dbReference type="NCBI Taxonomy" id="4874"/>
    <lineage>
        <taxon>Eukaryota</taxon>
        <taxon>Fungi</taxon>
        <taxon>Fungi incertae sedis</taxon>
        <taxon>Mucoromycota</taxon>
        <taxon>Glomeromycotina</taxon>
        <taxon>Glomeromycetes</taxon>
        <taxon>Diversisporales</taxon>
        <taxon>Gigasporaceae</taxon>
        <taxon>Gigaspora</taxon>
    </lineage>
</organism>
<evidence type="ECO:0000313" key="1">
    <source>
        <dbReference type="EMBL" id="CAG8840607.1"/>
    </source>
</evidence>
<dbReference type="Proteomes" id="UP000789901">
    <property type="component" value="Unassembled WGS sequence"/>
</dbReference>
<proteinExistence type="predicted"/>
<feature type="non-terminal residue" evidence="1">
    <location>
        <position position="57"/>
    </location>
</feature>
<protein>
    <submittedName>
        <fullName evidence="1">39802_t:CDS:1</fullName>
    </submittedName>
</protein>
<dbReference type="EMBL" id="CAJVQB010063275">
    <property type="protein sequence ID" value="CAG8840607.1"/>
    <property type="molecule type" value="Genomic_DNA"/>
</dbReference>
<reference evidence="1 2" key="1">
    <citation type="submission" date="2021-06" db="EMBL/GenBank/DDBJ databases">
        <authorList>
            <person name="Kallberg Y."/>
            <person name="Tangrot J."/>
            <person name="Rosling A."/>
        </authorList>
    </citation>
    <scope>NUCLEOTIDE SEQUENCE [LARGE SCALE GENOMIC DNA]</scope>
    <source>
        <strain evidence="1 2">120-4 pot B 10/14</strain>
    </source>
</reference>